<evidence type="ECO:0000313" key="2">
    <source>
        <dbReference type="Proteomes" id="UP000289486"/>
    </source>
</evidence>
<keyword evidence="2" id="KW-1185">Reference proteome</keyword>
<accession>A0A411AVX9</accession>
<sequence length="96" mass="11329">MIRYLVLKEPRPGVVEDLRIEVADVENETEERYEGGISSPRTYFAHSKYYWTDFPTRKEAEAYREPFVVKYWGGLVMQHGQQIAEMKKVLEQGKND</sequence>
<gene>
    <name evidence="1" type="ORF">LIET2_gp005</name>
</gene>
<dbReference type="Proteomes" id="UP000289486">
    <property type="component" value="Segment"/>
</dbReference>
<reference evidence="1 2" key="1">
    <citation type="submission" date="2019-01" db="EMBL/GenBank/DDBJ databases">
        <title>Complete genome sequence of Pantoea phage vB_PagM_LIET2.</title>
        <authorList>
            <person name="Truncaite L."/>
            <person name="Simoliuniene M."/>
            <person name="Kazlauskas D."/>
            <person name="Meskys R."/>
            <person name="Simoliunas E."/>
        </authorList>
    </citation>
    <scope>NUCLEOTIDE SEQUENCE [LARGE SCALE GENOMIC DNA]</scope>
</reference>
<protein>
    <submittedName>
        <fullName evidence="1">Uncharacterized protein</fullName>
    </submittedName>
</protein>
<proteinExistence type="predicted"/>
<organism evidence="1 2">
    <name type="scientific">Pantoea phage vB_PagM_LIET2</name>
    <dbReference type="NCBI Taxonomy" id="2508071"/>
    <lineage>
        <taxon>Viruses</taxon>
        <taxon>Duplodnaviria</taxon>
        <taxon>Heunggongvirae</taxon>
        <taxon>Uroviricota</taxon>
        <taxon>Caudoviricetes</taxon>
        <taxon>Lietduovirus</taxon>
        <taxon>Lietduovirus LIET2</taxon>
    </lineage>
</organism>
<dbReference type="EMBL" id="MK388689">
    <property type="protein sequence ID" value="QAX92257.1"/>
    <property type="molecule type" value="Genomic_DNA"/>
</dbReference>
<evidence type="ECO:0000313" key="1">
    <source>
        <dbReference type="EMBL" id="QAX92257.1"/>
    </source>
</evidence>
<name>A0A411AVX9_9CAUD</name>